<accession>A0ABQ8TT94</accession>
<comment type="subcellular location">
    <subcellularLocation>
        <location evidence="5">Membrane</location>
        <topology evidence="5">Single-pass membrane protein</topology>
    </subcellularLocation>
</comment>
<reference evidence="6 7" key="1">
    <citation type="journal article" date="2022" name="Allergy">
        <title>Genome assembly and annotation of Periplaneta americana reveal a comprehensive cockroach allergen profile.</title>
        <authorList>
            <person name="Wang L."/>
            <person name="Xiong Q."/>
            <person name="Saelim N."/>
            <person name="Wang L."/>
            <person name="Nong W."/>
            <person name="Wan A.T."/>
            <person name="Shi M."/>
            <person name="Liu X."/>
            <person name="Cao Q."/>
            <person name="Hui J.H.L."/>
            <person name="Sookrung N."/>
            <person name="Leung T.F."/>
            <person name="Tungtrongchitr A."/>
            <person name="Tsui S.K.W."/>
        </authorList>
    </citation>
    <scope>NUCLEOTIDE SEQUENCE [LARGE SCALE GENOMIC DNA]</scope>
    <source>
        <strain evidence="6">PWHHKU_190912</strain>
    </source>
</reference>
<dbReference type="Proteomes" id="UP001148838">
    <property type="component" value="Unassembled WGS sequence"/>
</dbReference>
<evidence type="ECO:0000256" key="5">
    <source>
        <dbReference type="RuleBase" id="RU362059"/>
    </source>
</evidence>
<protein>
    <recommendedName>
        <fullName evidence="5">UDP-glucuronosyltransferase</fullName>
        <ecNumber evidence="5">2.4.1.17</ecNumber>
    </recommendedName>
</protein>
<proteinExistence type="inferred from homology"/>
<dbReference type="Pfam" id="PF00201">
    <property type="entry name" value="UDPGT"/>
    <property type="match status" value="1"/>
</dbReference>
<dbReference type="InterPro" id="IPR002213">
    <property type="entry name" value="UDP_glucos_trans"/>
</dbReference>
<name>A0ABQ8TT94_PERAM</name>
<dbReference type="PANTHER" id="PTHR48043:SF145">
    <property type="entry name" value="FI06409P-RELATED"/>
    <property type="match status" value="1"/>
</dbReference>
<dbReference type="EMBL" id="JAJSOF020000003">
    <property type="protein sequence ID" value="KAJ4449073.1"/>
    <property type="molecule type" value="Genomic_DNA"/>
</dbReference>
<evidence type="ECO:0000256" key="3">
    <source>
        <dbReference type="ARBA" id="ARBA00022679"/>
    </source>
</evidence>
<dbReference type="PANTHER" id="PTHR48043">
    <property type="entry name" value="EG:EG0003.4 PROTEIN-RELATED"/>
    <property type="match status" value="1"/>
</dbReference>
<dbReference type="InterPro" id="IPR035595">
    <property type="entry name" value="UDP_glycos_trans_CS"/>
</dbReference>
<keyword evidence="3 4" id="KW-0808">Transferase</keyword>
<comment type="similarity">
    <text evidence="1 4">Belongs to the UDP-glycosyltransferase family.</text>
</comment>
<dbReference type="InterPro" id="IPR050271">
    <property type="entry name" value="UDP-glycosyltransferase"/>
</dbReference>
<dbReference type="SUPFAM" id="SSF53756">
    <property type="entry name" value="UDP-Glycosyltransferase/glycogen phosphorylase"/>
    <property type="match status" value="1"/>
</dbReference>
<comment type="catalytic activity">
    <reaction evidence="5">
        <text>glucuronate acceptor + UDP-alpha-D-glucuronate = acceptor beta-D-glucuronoside + UDP + H(+)</text>
        <dbReference type="Rhea" id="RHEA:21032"/>
        <dbReference type="ChEBI" id="CHEBI:15378"/>
        <dbReference type="ChEBI" id="CHEBI:58052"/>
        <dbReference type="ChEBI" id="CHEBI:58223"/>
        <dbReference type="ChEBI" id="CHEBI:132367"/>
        <dbReference type="ChEBI" id="CHEBI:132368"/>
        <dbReference type="EC" id="2.4.1.17"/>
    </reaction>
</comment>
<evidence type="ECO:0000256" key="2">
    <source>
        <dbReference type="ARBA" id="ARBA00022676"/>
    </source>
</evidence>
<gene>
    <name evidence="6" type="ORF">ANN_00468</name>
</gene>
<dbReference type="EC" id="2.4.1.17" evidence="5"/>
<dbReference type="Gene3D" id="3.40.50.2000">
    <property type="entry name" value="Glycogen Phosphorylase B"/>
    <property type="match status" value="1"/>
</dbReference>
<evidence type="ECO:0000256" key="1">
    <source>
        <dbReference type="ARBA" id="ARBA00009995"/>
    </source>
</evidence>
<keyword evidence="7" id="KW-1185">Reference proteome</keyword>
<comment type="caution">
    <text evidence="6">The sequence shown here is derived from an EMBL/GenBank/DDBJ whole genome shotgun (WGS) entry which is preliminary data.</text>
</comment>
<evidence type="ECO:0000313" key="7">
    <source>
        <dbReference type="Proteomes" id="UP001148838"/>
    </source>
</evidence>
<evidence type="ECO:0000256" key="4">
    <source>
        <dbReference type="RuleBase" id="RU003718"/>
    </source>
</evidence>
<keyword evidence="2 4" id="KW-0328">Glycosyltransferase</keyword>
<sequence length="513" mass="58861">MDLREVGYDDRDWINLAQERDRWRAYVRAAMNLRVNFHFILGIFFALFCVDKSENANILAMTYFSTRSHFNMFEVLLKALAARGHQVSVVGCFTQTQPIANYTDISIVESLPNVTNYLQAEFMLRFRFIGTLWKMYQDLSGNCQKILEHPNLQKLIKGDQKFDVIITPFMGPECYLGFPYHFNAPLIGLITSVAHNWWDDGIGNPINPAYIPNIGTPFTQNMNFWDRLVNTLWYVATKFGQYFFSEIRMDKLMKEVFGPDIPPLSQLRNYASLVLVNSHFSLNYPRPAVPAFVEVGGIHIQGGEKLPKELETYLNNAEHGAILFSFGSIVKGEMGKDQLQAFIDAFSTLPQRVLWKIDRIPGLPTNIVTSKWLPQFAILCHPKVRAFITHGGMLGTQEAVYCGVPMVGIPFGLDQMYNVRNCVEKGVAVELDYYSITNETIIAALNAVINDSRVLVGRPEGKRPLERTRRRWEDNIKMDLREVGYDDRDWIDLAQDRDLWRAYVRAAMNLRVP</sequence>
<dbReference type="PROSITE" id="PS00375">
    <property type="entry name" value="UDPGT"/>
    <property type="match status" value="1"/>
</dbReference>
<evidence type="ECO:0000313" key="6">
    <source>
        <dbReference type="EMBL" id="KAJ4449073.1"/>
    </source>
</evidence>
<organism evidence="6 7">
    <name type="scientific">Periplaneta americana</name>
    <name type="common">American cockroach</name>
    <name type="synonym">Blatta americana</name>
    <dbReference type="NCBI Taxonomy" id="6978"/>
    <lineage>
        <taxon>Eukaryota</taxon>
        <taxon>Metazoa</taxon>
        <taxon>Ecdysozoa</taxon>
        <taxon>Arthropoda</taxon>
        <taxon>Hexapoda</taxon>
        <taxon>Insecta</taxon>
        <taxon>Pterygota</taxon>
        <taxon>Neoptera</taxon>
        <taxon>Polyneoptera</taxon>
        <taxon>Dictyoptera</taxon>
        <taxon>Blattodea</taxon>
        <taxon>Blattoidea</taxon>
        <taxon>Blattidae</taxon>
        <taxon>Blattinae</taxon>
        <taxon>Periplaneta</taxon>
    </lineage>
</organism>
<dbReference type="CDD" id="cd03784">
    <property type="entry name" value="GT1_Gtf-like"/>
    <property type="match status" value="1"/>
</dbReference>